<dbReference type="GO" id="GO:0004947">
    <property type="term" value="F:bradykinin receptor activity"/>
    <property type="evidence" value="ECO:0007669"/>
    <property type="project" value="InterPro"/>
</dbReference>
<dbReference type="Ensembl" id="ENSSDUT00000021704.1">
    <property type="protein sequence ID" value="ENSSDUP00000021312.1"/>
    <property type="gene ID" value="ENSSDUG00000015518.1"/>
</dbReference>
<evidence type="ECO:0000256" key="6">
    <source>
        <dbReference type="ARBA" id="ARBA00023136"/>
    </source>
</evidence>
<dbReference type="PRINTS" id="PR00237">
    <property type="entry name" value="GPCRRHODOPSN"/>
</dbReference>
<evidence type="ECO:0000256" key="13">
    <source>
        <dbReference type="SAM" id="Phobius"/>
    </source>
</evidence>
<keyword evidence="10 11" id="KW-0807">Transducer</keyword>
<dbReference type="GO" id="GO:0019722">
    <property type="term" value="P:calcium-mediated signaling"/>
    <property type="evidence" value="ECO:0007669"/>
    <property type="project" value="TreeGrafter"/>
</dbReference>
<keyword evidence="9" id="KW-0325">Glycoprotein</keyword>
<keyword evidence="2" id="KW-1003">Cell membrane</keyword>
<comment type="similarity">
    <text evidence="11">Belongs to the G-protein coupled receptor 1 family.</text>
</comment>
<dbReference type="InterPro" id="IPR000496">
    <property type="entry name" value="Brdyknn_rcpt"/>
</dbReference>
<dbReference type="GO" id="GO:0016493">
    <property type="term" value="F:C-C chemokine receptor activity"/>
    <property type="evidence" value="ECO:0007669"/>
    <property type="project" value="TreeGrafter"/>
</dbReference>
<dbReference type="PROSITE" id="PS00237">
    <property type="entry name" value="G_PROTEIN_RECEP_F1_1"/>
    <property type="match status" value="1"/>
</dbReference>
<feature type="region of interest" description="Disordered" evidence="12">
    <location>
        <begin position="342"/>
        <end position="361"/>
    </location>
</feature>
<evidence type="ECO:0000256" key="3">
    <source>
        <dbReference type="ARBA" id="ARBA00022692"/>
    </source>
</evidence>
<evidence type="ECO:0000256" key="7">
    <source>
        <dbReference type="ARBA" id="ARBA00023157"/>
    </source>
</evidence>
<evidence type="ECO:0000256" key="2">
    <source>
        <dbReference type="ARBA" id="ARBA00022475"/>
    </source>
</evidence>
<dbReference type="GO" id="GO:0060326">
    <property type="term" value="P:cell chemotaxis"/>
    <property type="evidence" value="ECO:0007669"/>
    <property type="project" value="TreeGrafter"/>
</dbReference>
<keyword evidence="6 13" id="KW-0472">Membrane</keyword>
<proteinExistence type="inferred from homology"/>
<accession>A0A3B4USJ8</accession>
<dbReference type="InterPro" id="IPR017452">
    <property type="entry name" value="GPCR_Rhodpsn_7TM"/>
</dbReference>
<keyword evidence="16" id="KW-1185">Reference proteome</keyword>
<dbReference type="PANTHER" id="PTHR10489:SF957">
    <property type="entry name" value="B2 BRADYKININ RECEPTOR"/>
    <property type="match status" value="1"/>
</dbReference>
<evidence type="ECO:0000256" key="8">
    <source>
        <dbReference type="ARBA" id="ARBA00023170"/>
    </source>
</evidence>
<feature type="transmembrane region" description="Helical" evidence="13">
    <location>
        <begin position="286"/>
        <end position="309"/>
    </location>
</feature>
<dbReference type="PRINTS" id="PR00425">
    <property type="entry name" value="BRADYKININR"/>
</dbReference>
<feature type="transmembrane region" description="Helical" evidence="13">
    <location>
        <begin position="76"/>
        <end position="96"/>
    </location>
</feature>
<evidence type="ECO:0000256" key="12">
    <source>
        <dbReference type="SAM" id="MobiDB-lite"/>
    </source>
</evidence>
<feature type="transmembrane region" description="Helical" evidence="13">
    <location>
        <begin position="40"/>
        <end position="64"/>
    </location>
</feature>
<dbReference type="GO" id="GO:0009897">
    <property type="term" value="C:external side of plasma membrane"/>
    <property type="evidence" value="ECO:0007669"/>
    <property type="project" value="TreeGrafter"/>
</dbReference>
<dbReference type="AlphaFoldDB" id="A0A3B4USJ8"/>
<comment type="subcellular location">
    <subcellularLocation>
        <location evidence="1">Cell membrane</location>
        <topology evidence="1">Multi-pass membrane protein</topology>
    </subcellularLocation>
</comment>
<evidence type="ECO:0000256" key="4">
    <source>
        <dbReference type="ARBA" id="ARBA00022989"/>
    </source>
</evidence>
<dbReference type="GeneTree" id="ENSGT01130000278308"/>
<keyword evidence="3 11" id="KW-0812">Transmembrane</keyword>
<keyword evidence="8 11" id="KW-0675">Receptor</keyword>
<dbReference type="InterPro" id="IPR050119">
    <property type="entry name" value="CCR1-9-like"/>
</dbReference>
<organism evidence="15 16">
    <name type="scientific">Seriola dumerili</name>
    <name type="common">Greater amberjack</name>
    <name type="synonym">Caranx dumerili</name>
    <dbReference type="NCBI Taxonomy" id="41447"/>
    <lineage>
        <taxon>Eukaryota</taxon>
        <taxon>Metazoa</taxon>
        <taxon>Chordata</taxon>
        <taxon>Craniata</taxon>
        <taxon>Vertebrata</taxon>
        <taxon>Euteleostomi</taxon>
        <taxon>Actinopterygii</taxon>
        <taxon>Neopterygii</taxon>
        <taxon>Teleostei</taxon>
        <taxon>Neoteleostei</taxon>
        <taxon>Acanthomorphata</taxon>
        <taxon>Carangaria</taxon>
        <taxon>Carangiformes</taxon>
        <taxon>Carangidae</taxon>
        <taxon>Seriola</taxon>
    </lineage>
</organism>
<dbReference type="GO" id="GO:0019957">
    <property type="term" value="F:C-C chemokine binding"/>
    <property type="evidence" value="ECO:0007669"/>
    <property type="project" value="TreeGrafter"/>
</dbReference>
<evidence type="ECO:0000256" key="9">
    <source>
        <dbReference type="ARBA" id="ARBA00023180"/>
    </source>
</evidence>
<sequence>MSLPPTSIPANSSCEAIQECQNNANSTACSLDNKGWTVMITVYILIVAVLGIMFNLFVVMVFCLHKKACTVPEIYLSNLAAADFILSSFLPFWAVYTANKFSWPFGSTMCQIAALCIVMNAYCSIYFLVLVSIDRYLALVHPLSHERMRRPKYAKLACLLVWALGLLPGVPVLMYRKVEYNPCTNKYICFIAYPSTKIELLSEAMLITFSFIIPIFIISFCTFKIIRALNHRLNAQNTEHKATTLVLAVLLSFLVCWVPFHLVKIIEMLLIAKVLEGCDLCRHIEAAKLIVIYLAFFNSVLNPILYVIVGKKFRKKVKEVFKQWSAGRTSTLSLNSVRSYLSRSDKSGDVSGRSARQQSFK</sequence>
<dbReference type="PANTHER" id="PTHR10489">
    <property type="entry name" value="CELL ADHESION MOLECULE"/>
    <property type="match status" value="1"/>
</dbReference>
<feature type="transmembrane region" description="Helical" evidence="13">
    <location>
        <begin position="204"/>
        <end position="223"/>
    </location>
</feature>
<dbReference type="OMA" id="KQWNNKT"/>
<dbReference type="STRING" id="41447.ENSSDUP00000021312"/>
<evidence type="ECO:0000256" key="10">
    <source>
        <dbReference type="ARBA" id="ARBA00023224"/>
    </source>
</evidence>
<dbReference type="SUPFAM" id="SSF81321">
    <property type="entry name" value="Family A G protein-coupled receptor-like"/>
    <property type="match status" value="1"/>
</dbReference>
<dbReference type="Proteomes" id="UP000261420">
    <property type="component" value="Unplaced"/>
</dbReference>
<dbReference type="Pfam" id="PF00001">
    <property type="entry name" value="7tm_1"/>
    <property type="match status" value="1"/>
</dbReference>
<feature type="transmembrane region" description="Helical" evidence="13">
    <location>
        <begin position="153"/>
        <end position="175"/>
    </location>
</feature>
<keyword evidence="4 13" id="KW-1133">Transmembrane helix</keyword>
<keyword evidence="7" id="KW-1015">Disulfide bond</keyword>
<feature type="transmembrane region" description="Helical" evidence="13">
    <location>
        <begin position="112"/>
        <end position="133"/>
    </location>
</feature>
<feature type="transmembrane region" description="Helical" evidence="13">
    <location>
        <begin position="244"/>
        <end position="266"/>
    </location>
</feature>
<evidence type="ECO:0000256" key="11">
    <source>
        <dbReference type="RuleBase" id="RU000688"/>
    </source>
</evidence>
<dbReference type="GO" id="GO:0007204">
    <property type="term" value="P:positive regulation of cytosolic calcium ion concentration"/>
    <property type="evidence" value="ECO:0007669"/>
    <property type="project" value="TreeGrafter"/>
</dbReference>
<evidence type="ECO:0000256" key="5">
    <source>
        <dbReference type="ARBA" id="ARBA00023040"/>
    </source>
</evidence>
<dbReference type="InterPro" id="IPR000276">
    <property type="entry name" value="GPCR_Rhodpsn"/>
</dbReference>
<evidence type="ECO:0000313" key="15">
    <source>
        <dbReference type="Ensembl" id="ENSSDUP00000021312.1"/>
    </source>
</evidence>
<protein>
    <submittedName>
        <fullName evidence="15">Bradykinin receptor B2</fullName>
    </submittedName>
</protein>
<evidence type="ECO:0000259" key="14">
    <source>
        <dbReference type="PROSITE" id="PS50262"/>
    </source>
</evidence>
<feature type="domain" description="G-protein coupled receptors family 1 profile" evidence="14">
    <location>
        <begin position="54"/>
        <end position="306"/>
    </location>
</feature>
<evidence type="ECO:0000256" key="1">
    <source>
        <dbReference type="ARBA" id="ARBA00004651"/>
    </source>
</evidence>
<reference evidence="15" key="2">
    <citation type="submission" date="2025-09" db="UniProtKB">
        <authorList>
            <consortium name="Ensembl"/>
        </authorList>
    </citation>
    <scope>IDENTIFICATION</scope>
</reference>
<name>A0A3B4USJ8_SERDU</name>
<dbReference type="PROSITE" id="PS50262">
    <property type="entry name" value="G_PROTEIN_RECEP_F1_2"/>
    <property type="match status" value="1"/>
</dbReference>
<evidence type="ECO:0000313" key="16">
    <source>
        <dbReference type="Proteomes" id="UP000261420"/>
    </source>
</evidence>
<reference evidence="15" key="1">
    <citation type="submission" date="2025-08" db="UniProtKB">
        <authorList>
            <consortium name="Ensembl"/>
        </authorList>
    </citation>
    <scope>IDENTIFICATION</scope>
</reference>
<dbReference type="Gene3D" id="1.20.1070.10">
    <property type="entry name" value="Rhodopsin 7-helix transmembrane proteins"/>
    <property type="match status" value="1"/>
</dbReference>
<keyword evidence="5 11" id="KW-0297">G-protein coupled receptor</keyword>
<dbReference type="GO" id="GO:0006955">
    <property type="term" value="P:immune response"/>
    <property type="evidence" value="ECO:0007669"/>
    <property type="project" value="TreeGrafter"/>
</dbReference>